<dbReference type="EMBL" id="PECM01000005">
    <property type="protein sequence ID" value="TEA07386.1"/>
    <property type="molecule type" value="Genomic_DNA"/>
</dbReference>
<organism evidence="1 4">
    <name type="scientific">Mycobacteroides salmoniphilum</name>
    <dbReference type="NCBI Taxonomy" id="404941"/>
    <lineage>
        <taxon>Bacteria</taxon>
        <taxon>Bacillati</taxon>
        <taxon>Actinomycetota</taxon>
        <taxon>Actinomycetes</taxon>
        <taxon>Mycobacteriales</taxon>
        <taxon>Mycobacteriaceae</taxon>
        <taxon>Mycobacteroides</taxon>
    </lineage>
</organism>
<accession>A0A4V6QF92</accession>
<dbReference type="Proteomes" id="UP000295685">
    <property type="component" value="Unassembled WGS sequence"/>
</dbReference>
<dbReference type="AlphaFoldDB" id="A0A4V6QF92"/>
<evidence type="ECO:0000313" key="3">
    <source>
        <dbReference type="Proteomes" id="UP000294844"/>
    </source>
</evidence>
<proteinExistence type="predicted"/>
<sequence length="91" mass="9997">MALKFNKKNWNGIIRQIVDTEGVERMQRVADACNQGLDTDEAPGYRVSTEGDEPLSKNGYRATVITAEAESIVDNAENNTLVKNFHLAGGE</sequence>
<name>A0A4V6QF92_9MYCO</name>
<dbReference type="RefSeq" id="WP_234878867.1">
    <property type="nucleotide sequence ID" value="NZ_PECK01000008.1"/>
</dbReference>
<keyword evidence="3" id="KW-1185">Reference proteome</keyword>
<reference evidence="3 4" key="1">
    <citation type="journal article" date="2019" name="Sci. Rep.">
        <title>Extended insight into the Mycobacterium chelonae-abscessus complex through whole genome sequencing of Mycobacterium salmoniphilum outbreak and Mycobacterium salmoniphilum-like strains.</title>
        <authorList>
            <person name="Behra P.R.K."/>
            <person name="Das S."/>
            <person name="Pettersson B.M.F."/>
            <person name="Shirreff L."/>
            <person name="DuCote T."/>
            <person name="Jacobsson K.G."/>
            <person name="Ennis D.G."/>
            <person name="Kirsebom L.A."/>
        </authorList>
    </citation>
    <scope>NUCLEOTIDE SEQUENCE [LARGE SCALE GENOMIC DNA]</scope>
    <source>
        <strain evidence="2 3">CCUG 60883</strain>
        <strain evidence="1 4">CCUG 60885</strain>
    </source>
</reference>
<evidence type="ECO:0000313" key="4">
    <source>
        <dbReference type="Proteomes" id="UP000295685"/>
    </source>
</evidence>
<evidence type="ECO:0000313" key="2">
    <source>
        <dbReference type="EMBL" id="TEA07386.1"/>
    </source>
</evidence>
<dbReference type="EMBL" id="PECK01000008">
    <property type="protein sequence ID" value="TDZ92157.1"/>
    <property type="molecule type" value="Genomic_DNA"/>
</dbReference>
<protein>
    <submittedName>
        <fullName evidence="1">Uncharacterized protein</fullName>
    </submittedName>
</protein>
<comment type="caution">
    <text evidence="1">The sequence shown here is derived from an EMBL/GenBank/DDBJ whole genome shotgun (WGS) entry which is preliminary data.</text>
</comment>
<evidence type="ECO:0000313" key="1">
    <source>
        <dbReference type="EMBL" id="TDZ92157.1"/>
    </source>
</evidence>
<gene>
    <name evidence="2" type="ORF">CCUG60883_01419</name>
    <name evidence="1" type="ORF">CCUG60885_04271</name>
</gene>
<dbReference type="Proteomes" id="UP000294844">
    <property type="component" value="Unassembled WGS sequence"/>
</dbReference>